<feature type="domain" description="STAS" evidence="3">
    <location>
        <begin position="17"/>
        <end position="123"/>
    </location>
</feature>
<comment type="similarity">
    <text evidence="1 2">Belongs to the anti-sigma-factor antagonist family.</text>
</comment>
<evidence type="ECO:0000256" key="2">
    <source>
        <dbReference type="RuleBase" id="RU003749"/>
    </source>
</evidence>
<dbReference type="InterPro" id="IPR002645">
    <property type="entry name" value="STAS_dom"/>
</dbReference>
<dbReference type="InterPro" id="IPR003658">
    <property type="entry name" value="Anti-sigma_ant"/>
</dbReference>
<name>I1X5C1_9BACT</name>
<dbReference type="GO" id="GO:0043856">
    <property type="term" value="F:anti-sigma factor antagonist activity"/>
    <property type="evidence" value="ECO:0007669"/>
    <property type="project" value="InterPro"/>
</dbReference>
<dbReference type="Pfam" id="PF01740">
    <property type="entry name" value="STAS"/>
    <property type="match status" value="1"/>
</dbReference>
<dbReference type="PANTHER" id="PTHR33495">
    <property type="entry name" value="ANTI-SIGMA FACTOR ANTAGONIST TM_1081-RELATED-RELATED"/>
    <property type="match status" value="1"/>
</dbReference>
<sequence>MTTLNFMVGEEQGKVPVTVLRVEGDIDAATHKTLQDKAAEIVEAGSTHILLDLGGVNYMGSAGFRAIHAISNMLNDGDTPGTMKSAHLKLLNPTDAVARVIKTLGFDVYLDIYQDRGEAINSF</sequence>
<accession>I1X5C1</accession>
<dbReference type="NCBIfam" id="TIGR00377">
    <property type="entry name" value="ant_ant_sig"/>
    <property type="match status" value="1"/>
</dbReference>
<dbReference type="PROSITE" id="PS50801">
    <property type="entry name" value="STAS"/>
    <property type="match status" value="1"/>
</dbReference>
<dbReference type="InterPro" id="IPR036513">
    <property type="entry name" value="STAS_dom_sf"/>
</dbReference>
<proteinExistence type="inferred from homology"/>
<dbReference type="Gene3D" id="3.30.750.24">
    <property type="entry name" value="STAS domain"/>
    <property type="match status" value="1"/>
</dbReference>
<reference evidence="4" key="1">
    <citation type="journal article" date="2012" name="ISME J.">
        <title>Roseobacter clade bacteria are abundant in coastal sediments and encode a novel combination of sulfur oxidation genes.</title>
        <authorList>
            <person name="Lenk S."/>
            <person name="Moraru C."/>
            <person name="Hahnke S."/>
            <person name="Arnds J."/>
            <person name="Richter M."/>
            <person name="Kube M."/>
            <person name="Reinhardt R."/>
            <person name="Brinkhoff T."/>
            <person name="Harder J."/>
            <person name="Amann R."/>
            <person name="Mussmann M."/>
        </authorList>
    </citation>
    <scope>NUCLEOTIDE SEQUENCE</scope>
</reference>
<protein>
    <recommendedName>
        <fullName evidence="2">Anti-sigma factor antagonist</fullName>
    </recommendedName>
</protein>
<evidence type="ECO:0000313" key="4">
    <source>
        <dbReference type="EMBL" id="AFI78696.1"/>
    </source>
</evidence>
<dbReference type="CDD" id="cd07043">
    <property type="entry name" value="STAS_anti-anti-sigma_factors"/>
    <property type="match status" value="1"/>
</dbReference>
<organism evidence="4">
    <name type="scientific">uncultured bacterium ws085G8</name>
    <dbReference type="NCBI Taxonomy" id="1131825"/>
    <lineage>
        <taxon>Bacteria</taxon>
        <taxon>environmental samples</taxon>
    </lineage>
</organism>
<dbReference type="EMBL" id="JQ256788">
    <property type="protein sequence ID" value="AFI78696.1"/>
    <property type="molecule type" value="Genomic_DNA"/>
</dbReference>
<gene>
    <name evidence="4" type="ORF">ws085G8_0026</name>
</gene>
<evidence type="ECO:0000256" key="1">
    <source>
        <dbReference type="ARBA" id="ARBA00009013"/>
    </source>
</evidence>
<dbReference type="SUPFAM" id="SSF52091">
    <property type="entry name" value="SpoIIaa-like"/>
    <property type="match status" value="1"/>
</dbReference>
<dbReference type="AlphaFoldDB" id="I1X5C1"/>
<evidence type="ECO:0000259" key="3">
    <source>
        <dbReference type="PROSITE" id="PS50801"/>
    </source>
</evidence>